<comment type="caution">
    <text evidence="1">The sequence shown here is derived from an EMBL/GenBank/DDBJ whole genome shotgun (WGS) entry which is preliminary data.</text>
</comment>
<dbReference type="EMBL" id="BARS01042698">
    <property type="protein sequence ID" value="GAG31596.1"/>
    <property type="molecule type" value="Genomic_DNA"/>
</dbReference>
<accession>X0Y418</accession>
<name>X0Y418_9ZZZZ</name>
<protein>
    <recommendedName>
        <fullName evidence="2">Bacterial surface antigen (D15) domain-containing protein</fullName>
    </recommendedName>
</protein>
<gene>
    <name evidence="1" type="ORF">S01H1_64750</name>
</gene>
<proteinExistence type="predicted"/>
<evidence type="ECO:0000313" key="1">
    <source>
        <dbReference type="EMBL" id="GAG31596.1"/>
    </source>
</evidence>
<organism evidence="1">
    <name type="scientific">marine sediment metagenome</name>
    <dbReference type="NCBI Taxonomy" id="412755"/>
    <lineage>
        <taxon>unclassified sequences</taxon>
        <taxon>metagenomes</taxon>
        <taxon>ecological metagenomes</taxon>
    </lineage>
</organism>
<reference evidence="1" key="1">
    <citation type="journal article" date="2014" name="Front. Microbiol.">
        <title>High frequency of phylogenetically diverse reductive dehalogenase-homologous genes in deep subseafloor sedimentary metagenomes.</title>
        <authorList>
            <person name="Kawai M."/>
            <person name="Futagami T."/>
            <person name="Toyoda A."/>
            <person name="Takaki Y."/>
            <person name="Nishi S."/>
            <person name="Hori S."/>
            <person name="Arai W."/>
            <person name="Tsubouchi T."/>
            <person name="Morono Y."/>
            <person name="Uchiyama I."/>
            <person name="Ito T."/>
            <person name="Fujiyama A."/>
            <person name="Inagaki F."/>
            <person name="Takami H."/>
        </authorList>
    </citation>
    <scope>NUCLEOTIDE SEQUENCE</scope>
    <source>
        <strain evidence="1">Expedition CK06-06</strain>
    </source>
</reference>
<dbReference type="AlphaFoldDB" id="X0Y418"/>
<evidence type="ECO:0008006" key="2">
    <source>
        <dbReference type="Google" id="ProtNLM"/>
    </source>
</evidence>
<sequence length="89" mass="10149">MVYGINLETGITPLRKKWLTMDLVGILDAGQGGNSFDKIFKETLRYRAGGGVRLSWPGFQGLFLTFDLVVNEYNQFETFFGLEKFFDPD</sequence>